<dbReference type="EMBL" id="JACHMI010000001">
    <property type="protein sequence ID" value="MBB6556658.1"/>
    <property type="molecule type" value="Genomic_DNA"/>
</dbReference>
<dbReference type="GO" id="GO:0050289">
    <property type="term" value="F:spermidine dehydrogenase activity"/>
    <property type="evidence" value="ECO:0007669"/>
    <property type="project" value="UniProtKB-EC"/>
</dbReference>
<dbReference type="SUPFAM" id="SSF51905">
    <property type="entry name" value="FAD/NAD(P)-binding domain"/>
    <property type="match status" value="1"/>
</dbReference>
<sequence length="535" mass="57532">MSFSPRALGMDVPITRRDFFDGIAVSCVAGGATGRTALKPPDPPDAFTVRGDTSEALSVAHALRDGRFWAHAGPPVPTGESHDLVVVGGGRGGRSAAAEWLRRHPRASVLLLDNHEALSDREPLAGREAPGDRETSGDREAIGSREALAGPAAFDAVMCDAESFGADTLVETSSPGWIDRLPIAWQARRDLRALHEDPPDWFPGLPAEGKQERLAELTYAQFLREVCGAHPDAERFCRTMPSPGWGYDTRAFGAIDAWGTGYPGFAGLGLGREEPSRYNSPTVRRHWHGPAPVAAVPPLDRRVRVRTSSPVVSVRDGAGSATVGYFDGHQVRTVEAGAVILACWSAVVPYLVPELPEERRRALRQATRVPLLEATVRLRDPGAWRRLGVRRVRWTGAYWCASEFTPPDTVRMLATPCRSELGPGTGSAAGRRELLRTPYSTLEHTVRDQLARLLGPAGFDPGGGIAAITVHRWGHALAPEYCRPWHAFYPDGPFPADAARGRFGRIAIAGSDAEPAARGEAAVAAALRAVAELAP</sequence>
<evidence type="ECO:0000313" key="3">
    <source>
        <dbReference type="EMBL" id="MBB6556658.1"/>
    </source>
</evidence>
<dbReference type="RefSeq" id="WP_246547290.1">
    <property type="nucleotide sequence ID" value="NZ_BAAAXY010000294.1"/>
</dbReference>
<dbReference type="AlphaFoldDB" id="A0A7X0P7D6"/>
<dbReference type="InterPro" id="IPR002937">
    <property type="entry name" value="Amino_oxidase"/>
</dbReference>
<proteinExistence type="predicted"/>
<reference evidence="3 4" key="1">
    <citation type="submission" date="2020-08" db="EMBL/GenBank/DDBJ databases">
        <title>Sequencing the genomes of 1000 actinobacteria strains.</title>
        <authorList>
            <person name="Klenk H.-P."/>
        </authorList>
    </citation>
    <scope>NUCLEOTIDE SEQUENCE [LARGE SCALE GENOMIC DNA]</scope>
    <source>
        <strain evidence="3 4">DSM 43768</strain>
    </source>
</reference>
<evidence type="ECO:0000259" key="2">
    <source>
        <dbReference type="Pfam" id="PF01593"/>
    </source>
</evidence>
<evidence type="ECO:0000313" key="4">
    <source>
        <dbReference type="Proteomes" id="UP000565579"/>
    </source>
</evidence>
<dbReference type="Pfam" id="PF01593">
    <property type="entry name" value="Amino_oxidase"/>
    <property type="match status" value="1"/>
</dbReference>
<accession>A0A7X0P7D6</accession>
<organism evidence="3 4">
    <name type="scientific">Nonomuraea rubra</name>
    <dbReference type="NCBI Taxonomy" id="46180"/>
    <lineage>
        <taxon>Bacteria</taxon>
        <taxon>Bacillati</taxon>
        <taxon>Actinomycetota</taxon>
        <taxon>Actinomycetes</taxon>
        <taxon>Streptosporangiales</taxon>
        <taxon>Streptosporangiaceae</taxon>
        <taxon>Nonomuraea</taxon>
    </lineage>
</organism>
<gene>
    <name evidence="3" type="ORF">HD593_011453</name>
</gene>
<dbReference type="InterPro" id="IPR036188">
    <property type="entry name" value="FAD/NAD-bd_sf"/>
</dbReference>
<feature type="region of interest" description="Disordered" evidence="1">
    <location>
        <begin position="121"/>
        <end position="140"/>
    </location>
</feature>
<protein>
    <submittedName>
        <fullName evidence="3">Spermidine dehydrogenase</fullName>
        <ecNumber evidence="3">1.5.99.6</ecNumber>
    </submittedName>
</protein>
<name>A0A7X0P7D6_9ACTN</name>
<dbReference type="Proteomes" id="UP000565579">
    <property type="component" value="Unassembled WGS sequence"/>
</dbReference>
<evidence type="ECO:0000256" key="1">
    <source>
        <dbReference type="SAM" id="MobiDB-lite"/>
    </source>
</evidence>
<keyword evidence="4" id="KW-1185">Reference proteome</keyword>
<dbReference type="Gene3D" id="3.50.50.60">
    <property type="entry name" value="FAD/NAD(P)-binding domain"/>
    <property type="match status" value="1"/>
</dbReference>
<feature type="domain" description="Amine oxidase" evidence="2">
    <location>
        <begin position="300"/>
        <end position="533"/>
    </location>
</feature>
<comment type="caution">
    <text evidence="3">The sequence shown here is derived from an EMBL/GenBank/DDBJ whole genome shotgun (WGS) entry which is preliminary data.</text>
</comment>
<dbReference type="EC" id="1.5.99.6" evidence="3"/>
<keyword evidence="3" id="KW-0560">Oxidoreductase</keyword>